<dbReference type="EMBL" id="JBBWWR010000001">
    <property type="protein sequence ID" value="KAK8970884.1"/>
    <property type="molecule type" value="Genomic_DNA"/>
</dbReference>
<name>A0ABR2N425_9ASPA</name>
<organism evidence="1 2">
    <name type="scientific">Platanthera guangdongensis</name>
    <dbReference type="NCBI Taxonomy" id="2320717"/>
    <lineage>
        <taxon>Eukaryota</taxon>
        <taxon>Viridiplantae</taxon>
        <taxon>Streptophyta</taxon>
        <taxon>Embryophyta</taxon>
        <taxon>Tracheophyta</taxon>
        <taxon>Spermatophyta</taxon>
        <taxon>Magnoliopsida</taxon>
        <taxon>Liliopsida</taxon>
        <taxon>Asparagales</taxon>
        <taxon>Orchidaceae</taxon>
        <taxon>Orchidoideae</taxon>
        <taxon>Orchideae</taxon>
        <taxon>Orchidinae</taxon>
        <taxon>Platanthera</taxon>
    </lineage>
</organism>
<reference evidence="1 2" key="1">
    <citation type="journal article" date="2022" name="Nat. Plants">
        <title>Genomes of leafy and leafless Platanthera orchids illuminate the evolution of mycoheterotrophy.</title>
        <authorList>
            <person name="Li M.H."/>
            <person name="Liu K.W."/>
            <person name="Li Z."/>
            <person name="Lu H.C."/>
            <person name="Ye Q.L."/>
            <person name="Zhang D."/>
            <person name="Wang J.Y."/>
            <person name="Li Y.F."/>
            <person name="Zhong Z.M."/>
            <person name="Liu X."/>
            <person name="Yu X."/>
            <person name="Liu D.K."/>
            <person name="Tu X.D."/>
            <person name="Liu B."/>
            <person name="Hao Y."/>
            <person name="Liao X.Y."/>
            <person name="Jiang Y.T."/>
            <person name="Sun W.H."/>
            <person name="Chen J."/>
            <person name="Chen Y.Q."/>
            <person name="Ai Y."/>
            <person name="Zhai J.W."/>
            <person name="Wu S.S."/>
            <person name="Zhou Z."/>
            <person name="Hsiao Y.Y."/>
            <person name="Wu W.L."/>
            <person name="Chen Y.Y."/>
            <person name="Lin Y.F."/>
            <person name="Hsu J.L."/>
            <person name="Li C.Y."/>
            <person name="Wang Z.W."/>
            <person name="Zhao X."/>
            <person name="Zhong W.Y."/>
            <person name="Ma X.K."/>
            <person name="Ma L."/>
            <person name="Huang J."/>
            <person name="Chen G.Z."/>
            <person name="Huang M.Z."/>
            <person name="Huang L."/>
            <person name="Peng D.H."/>
            <person name="Luo Y.B."/>
            <person name="Zou S.Q."/>
            <person name="Chen S.P."/>
            <person name="Lan S."/>
            <person name="Tsai W.C."/>
            <person name="Van de Peer Y."/>
            <person name="Liu Z.J."/>
        </authorList>
    </citation>
    <scope>NUCLEOTIDE SEQUENCE [LARGE SCALE GENOMIC DNA]</scope>
    <source>
        <strain evidence="1">Lor288</strain>
    </source>
</reference>
<sequence length="121" mass="13277">MGLRRRGQWLPSFLSLVAIVVGFEAFGGAGSDVGIIRFVKTPRPFSALDSAAFEFEVLHERSRGFLCSDCSIICKLDNNSFSECNSGQISYSRLTDGEHMFEACVNGSHGLRCDGYIWTVG</sequence>
<keyword evidence="2" id="KW-1185">Reference proteome</keyword>
<dbReference type="PANTHER" id="PTHR34677:SF1">
    <property type="entry name" value="TRANSMEMBRANE PROTEIN"/>
    <property type="match status" value="1"/>
</dbReference>
<proteinExistence type="predicted"/>
<accession>A0ABR2N425</accession>
<gene>
    <name evidence="1" type="ORF">KSP40_PGU018307</name>
</gene>
<dbReference type="PANTHER" id="PTHR34677">
    <property type="match status" value="1"/>
</dbReference>
<evidence type="ECO:0000313" key="2">
    <source>
        <dbReference type="Proteomes" id="UP001412067"/>
    </source>
</evidence>
<evidence type="ECO:0000313" key="1">
    <source>
        <dbReference type="EMBL" id="KAK8970884.1"/>
    </source>
</evidence>
<comment type="caution">
    <text evidence="1">The sequence shown here is derived from an EMBL/GenBank/DDBJ whole genome shotgun (WGS) entry which is preliminary data.</text>
</comment>
<protein>
    <submittedName>
        <fullName evidence="1">Uncharacterized protein</fullName>
    </submittedName>
</protein>
<dbReference type="Proteomes" id="UP001412067">
    <property type="component" value="Unassembled WGS sequence"/>
</dbReference>